<evidence type="ECO:0000313" key="1">
    <source>
        <dbReference type="EMBL" id="EZF53706.1"/>
    </source>
</evidence>
<gene>
    <name evidence="1" type="ORF">H103_03370</name>
</gene>
<accession>A0A022W6D8</accession>
<dbReference type="AlphaFoldDB" id="A0A022W6D8"/>
<name>A0A022W6D8_TRIRU</name>
<proteinExistence type="predicted"/>
<protein>
    <submittedName>
        <fullName evidence="1">Uncharacterized protein</fullName>
    </submittedName>
</protein>
<reference evidence="1" key="1">
    <citation type="submission" date="2014-02" db="EMBL/GenBank/DDBJ databases">
        <title>The Genome Sequence of Trichophyton rubrum (morphotype fischeri) CBS 288.86.</title>
        <authorList>
            <consortium name="The Broad Institute Genomics Platform"/>
            <person name="Cuomo C.A."/>
            <person name="White T.C."/>
            <person name="Graser Y."/>
            <person name="Martinez-Rossi N."/>
            <person name="Heitman J."/>
            <person name="Young S.K."/>
            <person name="Zeng Q."/>
            <person name="Gargeya S."/>
            <person name="Abouelleil A."/>
            <person name="Alvarado L."/>
            <person name="Chapman S.B."/>
            <person name="Gainer-Dewar J."/>
            <person name="Goldberg J."/>
            <person name="Griggs A."/>
            <person name="Gujja S."/>
            <person name="Hansen M."/>
            <person name="Howarth C."/>
            <person name="Imamovic A."/>
            <person name="Larimer J."/>
            <person name="Martinez D."/>
            <person name="Murphy C."/>
            <person name="Pearson M.D."/>
            <person name="Persinoti G."/>
            <person name="Poon T."/>
            <person name="Priest M."/>
            <person name="Roberts A.D."/>
            <person name="Saif S."/>
            <person name="Shea T.D."/>
            <person name="Sykes S.N."/>
            <person name="Wortman J."/>
            <person name="Nusbaum C."/>
            <person name="Birren B."/>
        </authorList>
    </citation>
    <scope>NUCLEOTIDE SEQUENCE [LARGE SCALE GENOMIC DNA]</scope>
    <source>
        <strain evidence="1">CBS 288.86</strain>
    </source>
</reference>
<sequence length="184" mass="21341">MEQWNTKYRQLPITIWGQDIRHQSPPGWSYKLRTGACHMLSYEGEAPLGQGLNHLVWGPSTIDCGVYCQLLLWMAIRYLIGDKLFNELFDFKMGQFAKQDWDQPDKGTASSLLYFLYDNPLRAETSVSEPRTSIQIRSFFNHPDYLAKHPGGEGRLQNVIQIDNYYIIFDSLTPRNFLSAEELK</sequence>
<dbReference type="Proteomes" id="UP000023758">
    <property type="component" value="Unassembled WGS sequence"/>
</dbReference>
<dbReference type="EMBL" id="KK207805">
    <property type="protein sequence ID" value="EZF53706.1"/>
    <property type="molecule type" value="Genomic_DNA"/>
</dbReference>
<dbReference type="HOGENOM" id="CLU_053013_0_0_1"/>
<organism evidence="1">
    <name type="scientific">Trichophyton rubrum CBS 288.86</name>
    <dbReference type="NCBI Taxonomy" id="1215330"/>
    <lineage>
        <taxon>Eukaryota</taxon>
        <taxon>Fungi</taxon>
        <taxon>Dikarya</taxon>
        <taxon>Ascomycota</taxon>
        <taxon>Pezizomycotina</taxon>
        <taxon>Eurotiomycetes</taxon>
        <taxon>Eurotiomycetidae</taxon>
        <taxon>Onygenales</taxon>
        <taxon>Arthrodermataceae</taxon>
        <taxon>Trichophyton</taxon>
    </lineage>
</organism>